<accession>A0A2M8QAP3</accession>
<organism evidence="2 3">
    <name type="scientific">Candidatus Thermofonsia Clade 3 bacterium</name>
    <dbReference type="NCBI Taxonomy" id="2364212"/>
    <lineage>
        <taxon>Bacteria</taxon>
        <taxon>Bacillati</taxon>
        <taxon>Chloroflexota</taxon>
        <taxon>Candidatus Thermofontia</taxon>
        <taxon>Candidatus Thermofonsia Clade 3</taxon>
    </lineage>
</organism>
<dbReference type="PANTHER" id="PTHR43682:SF1">
    <property type="entry name" value="LACTATE UTILIZATION PROTEIN C"/>
    <property type="match status" value="1"/>
</dbReference>
<gene>
    <name evidence="2" type="ORF">CUN48_11575</name>
</gene>
<proteinExistence type="predicted"/>
<dbReference type="Proteomes" id="UP000230790">
    <property type="component" value="Unassembled WGS sequence"/>
</dbReference>
<dbReference type="EMBL" id="PGTN01000085">
    <property type="protein sequence ID" value="PJF46878.1"/>
    <property type="molecule type" value="Genomic_DNA"/>
</dbReference>
<evidence type="ECO:0000313" key="2">
    <source>
        <dbReference type="EMBL" id="PJF46878.1"/>
    </source>
</evidence>
<dbReference type="InterPro" id="IPR037171">
    <property type="entry name" value="NagB/RpiA_transferase-like"/>
</dbReference>
<dbReference type="SUPFAM" id="SSF100950">
    <property type="entry name" value="NagB/RpiA/CoA transferase-like"/>
    <property type="match status" value="1"/>
</dbReference>
<comment type="caution">
    <text evidence="2">The sequence shown here is derived from an EMBL/GenBank/DDBJ whole genome shotgun (WGS) entry which is preliminary data.</text>
</comment>
<sequence>MSSAREDILGRLRRALAQQPPFPNQPRASYLPVTRLSPDEDLKARFIAECERVKGIVHRAPDEAAARDALRDLLAGRNVRRVILWDEAHIPLSGIATLLQALGIARIQGDNAEVATADVGITGADWAIAATGTLVLSSGPGKPRMASLLPPMHIAVLTEDRIVPRLEDYIAAQRARQLGAFRRSSNITLITGSSRTSDIEMHPVFGVHGPLALYIILIENLSERR</sequence>
<reference evidence="2 3" key="1">
    <citation type="submission" date="2017-11" db="EMBL/GenBank/DDBJ databases">
        <title>Evolution of Phototrophy in the Chloroflexi Phylum Driven by Horizontal Gene Transfer.</title>
        <authorList>
            <person name="Ward L.M."/>
            <person name="Hemp J."/>
            <person name="Shih P.M."/>
            <person name="Mcglynn S.E."/>
            <person name="Fischer W."/>
        </authorList>
    </citation>
    <scope>NUCLEOTIDE SEQUENCE [LARGE SCALE GENOMIC DNA]</scope>
    <source>
        <strain evidence="2">JP3_7</strain>
    </source>
</reference>
<dbReference type="InterPro" id="IPR003741">
    <property type="entry name" value="LUD_dom"/>
</dbReference>
<feature type="domain" description="LUD" evidence="1">
    <location>
        <begin position="44"/>
        <end position="218"/>
    </location>
</feature>
<dbReference type="AlphaFoldDB" id="A0A2M8QAP3"/>
<name>A0A2M8QAP3_9CHLR</name>
<dbReference type="Pfam" id="PF02589">
    <property type="entry name" value="LUD_dom"/>
    <property type="match status" value="1"/>
</dbReference>
<protein>
    <recommendedName>
        <fullName evidence="1">LUD domain-containing protein</fullName>
    </recommendedName>
</protein>
<evidence type="ECO:0000313" key="3">
    <source>
        <dbReference type="Proteomes" id="UP000230790"/>
    </source>
</evidence>
<evidence type="ECO:0000259" key="1">
    <source>
        <dbReference type="Pfam" id="PF02589"/>
    </source>
</evidence>
<dbReference type="Gene3D" id="3.40.50.10420">
    <property type="entry name" value="NagB/RpiA/CoA transferase-like"/>
    <property type="match status" value="1"/>
</dbReference>
<dbReference type="InterPro" id="IPR024185">
    <property type="entry name" value="FTHF_cligase-like_sf"/>
</dbReference>
<dbReference type="PANTHER" id="PTHR43682">
    <property type="entry name" value="LACTATE UTILIZATION PROTEIN C"/>
    <property type="match status" value="1"/>
</dbReference>